<proteinExistence type="predicted"/>
<feature type="domain" description="YgjP-like metallopeptidase" evidence="1">
    <location>
        <begin position="72"/>
        <end position="180"/>
    </location>
</feature>
<dbReference type="AlphaFoldDB" id="A0A7Y0L9B7"/>
<dbReference type="EMBL" id="JABBVZ010000100">
    <property type="protein sequence ID" value="NMP24324.1"/>
    <property type="molecule type" value="Genomic_DNA"/>
</dbReference>
<dbReference type="InterPro" id="IPR002725">
    <property type="entry name" value="YgjP-like_metallopeptidase"/>
</dbReference>
<name>A0A7Y0L9B7_9FIRM</name>
<dbReference type="Proteomes" id="UP000533476">
    <property type="component" value="Unassembled WGS sequence"/>
</dbReference>
<organism evidence="2 3">
    <name type="scientific">Sulfobacillus harzensis</name>
    <dbReference type="NCBI Taxonomy" id="2729629"/>
    <lineage>
        <taxon>Bacteria</taxon>
        <taxon>Bacillati</taxon>
        <taxon>Bacillota</taxon>
        <taxon>Clostridia</taxon>
        <taxon>Eubacteriales</taxon>
        <taxon>Clostridiales Family XVII. Incertae Sedis</taxon>
        <taxon>Sulfobacillus</taxon>
    </lineage>
</organism>
<evidence type="ECO:0000259" key="1">
    <source>
        <dbReference type="Pfam" id="PF01863"/>
    </source>
</evidence>
<comment type="caution">
    <text evidence="2">The sequence shown here is derived from an EMBL/GenBank/DDBJ whole genome shotgun (WGS) entry which is preliminary data.</text>
</comment>
<dbReference type="PANTHER" id="PTHR30399:SF1">
    <property type="entry name" value="UTP PYROPHOSPHATASE"/>
    <property type="match status" value="1"/>
</dbReference>
<gene>
    <name evidence="2" type="ORF">HIJ39_18495</name>
</gene>
<evidence type="ECO:0000313" key="3">
    <source>
        <dbReference type="Proteomes" id="UP000533476"/>
    </source>
</evidence>
<protein>
    <submittedName>
        <fullName evidence="2">M48 family metallopeptidase</fullName>
    </submittedName>
</protein>
<dbReference type="InterPro" id="IPR053136">
    <property type="entry name" value="UTP_pyrophosphatase-like"/>
</dbReference>
<dbReference type="Pfam" id="PF01863">
    <property type="entry name" value="YgjP-like"/>
    <property type="match status" value="1"/>
</dbReference>
<sequence>MEDASTLVVRLPASWRGPWEPEIEKLSGWILKQSERLARQEEELPALYPGGWAWVLGERRAIGHHPLAPRGGDRAEIKRWYQREARSHLASRLDWWSRQLGIDYTAMRLSDATGRWGYCRADGVIGLNWRLFQAPVFVIDYVVVHELMHRRYPHHQAAFWRAVRGAYAECDAAKAWLKAHGRSLIW</sequence>
<accession>A0A7Y0L9B7</accession>
<evidence type="ECO:0000313" key="2">
    <source>
        <dbReference type="EMBL" id="NMP24324.1"/>
    </source>
</evidence>
<keyword evidence="3" id="KW-1185">Reference proteome</keyword>
<dbReference type="PANTHER" id="PTHR30399">
    <property type="entry name" value="UNCHARACTERIZED PROTEIN YGJP"/>
    <property type="match status" value="1"/>
</dbReference>
<dbReference type="Gene3D" id="3.30.2010.10">
    <property type="entry name" value="Metalloproteases ('zincins'), catalytic domain"/>
    <property type="match status" value="1"/>
</dbReference>
<reference evidence="2 3" key="1">
    <citation type="submission" date="2020-04" db="EMBL/GenBank/DDBJ databases">
        <authorList>
            <person name="Zhang R."/>
            <person name="Schippers A."/>
        </authorList>
    </citation>
    <scope>NUCLEOTIDE SEQUENCE [LARGE SCALE GENOMIC DNA]</scope>
    <source>
        <strain evidence="2 3">DSM 109850</strain>
    </source>
</reference>
<dbReference type="CDD" id="cd07344">
    <property type="entry name" value="M48_yhfN_like"/>
    <property type="match status" value="1"/>
</dbReference>